<dbReference type="AlphaFoldDB" id="F2RN76"/>
<dbReference type="Proteomes" id="UP000009172">
    <property type="component" value="Unassembled WGS sequence"/>
</dbReference>
<organism evidence="2 3">
    <name type="scientific">Trichophyton tonsurans (strain CBS 112818)</name>
    <name type="common">Scalp ringworm fungus</name>
    <dbReference type="NCBI Taxonomy" id="647933"/>
    <lineage>
        <taxon>Eukaryota</taxon>
        <taxon>Fungi</taxon>
        <taxon>Dikarya</taxon>
        <taxon>Ascomycota</taxon>
        <taxon>Pezizomycotina</taxon>
        <taxon>Eurotiomycetes</taxon>
        <taxon>Eurotiomycetidae</taxon>
        <taxon>Onygenales</taxon>
        <taxon>Arthrodermataceae</taxon>
        <taxon>Trichophyton</taxon>
    </lineage>
</organism>
<accession>F2RN76</accession>
<feature type="region of interest" description="Disordered" evidence="1">
    <location>
        <begin position="1"/>
        <end position="25"/>
    </location>
</feature>
<evidence type="ECO:0000256" key="1">
    <source>
        <dbReference type="SAM" id="MobiDB-lite"/>
    </source>
</evidence>
<protein>
    <submittedName>
        <fullName evidence="2">Uncharacterized protein</fullName>
    </submittedName>
</protein>
<dbReference type="EMBL" id="GG698477">
    <property type="protein sequence ID" value="EGD92775.1"/>
    <property type="molecule type" value="Genomic_DNA"/>
</dbReference>
<proteinExistence type="predicted"/>
<dbReference type="HOGENOM" id="CLU_1714637_0_0_1"/>
<reference evidence="3" key="1">
    <citation type="journal article" date="2012" name="MBio">
        <title>Comparative genome analysis of Trichophyton rubrum and related dermatophytes reveals candidate genes involved in infection.</title>
        <authorList>
            <person name="Martinez D.A."/>
            <person name="Oliver B.G."/>
            <person name="Graeser Y."/>
            <person name="Goldberg J.M."/>
            <person name="Li W."/>
            <person name="Martinez-Rossi N.M."/>
            <person name="Monod M."/>
            <person name="Shelest E."/>
            <person name="Barton R.C."/>
            <person name="Birch E."/>
            <person name="Brakhage A.A."/>
            <person name="Chen Z."/>
            <person name="Gurr S.J."/>
            <person name="Heiman D."/>
            <person name="Heitman J."/>
            <person name="Kosti I."/>
            <person name="Rossi A."/>
            <person name="Saif S."/>
            <person name="Samalova M."/>
            <person name="Saunders C.W."/>
            <person name="Shea T."/>
            <person name="Summerbell R.C."/>
            <person name="Xu J."/>
            <person name="Young S."/>
            <person name="Zeng Q."/>
            <person name="Birren B.W."/>
            <person name="Cuomo C.A."/>
            <person name="White T.C."/>
        </authorList>
    </citation>
    <scope>NUCLEOTIDE SEQUENCE [LARGE SCALE GENOMIC DNA]</scope>
    <source>
        <strain evidence="3">CBS 112818</strain>
    </source>
</reference>
<evidence type="ECO:0000313" key="2">
    <source>
        <dbReference type="EMBL" id="EGD92775.1"/>
    </source>
</evidence>
<evidence type="ECO:0000313" key="3">
    <source>
        <dbReference type="Proteomes" id="UP000009172"/>
    </source>
</evidence>
<gene>
    <name evidence="2" type="ORF">TESG_08244</name>
</gene>
<keyword evidence="3" id="KW-1185">Reference proteome</keyword>
<sequence length="153" mass="17210">MAQRGRTKGGEPGPSTSIVIQEGPGADLSQSIRAATWRCLDGDTTGQRESRKILWRLCRSQPRRPNWVIVVFRDATRRELAMAMAMAMAMKRMMMMKKMKMKKKKKNTVDGGYNTQGNDAITEATALNHSIQSPGLRRQVWADSSLFKPPLML</sequence>
<name>F2RN76_TRIT1</name>